<feature type="binding site" evidence="2">
    <location>
        <begin position="12"/>
        <end position="19"/>
    </location>
    <ligand>
        <name>substrate</name>
    </ligand>
</feature>
<evidence type="ECO:0000256" key="1">
    <source>
        <dbReference type="PIRSR" id="PIRSR613078-1"/>
    </source>
</evidence>
<evidence type="ECO:0000313" key="4">
    <source>
        <dbReference type="Proteomes" id="UP000609531"/>
    </source>
</evidence>
<feature type="active site" description="Proton donor/acceptor" evidence="1">
    <location>
        <position position="96"/>
    </location>
</feature>
<accession>A0A934IKF7</accession>
<dbReference type="GO" id="GO:0016791">
    <property type="term" value="F:phosphatase activity"/>
    <property type="evidence" value="ECO:0007669"/>
    <property type="project" value="TreeGrafter"/>
</dbReference>
<protein>
    <submittedName>
        <fullName evidence="3">Histidine phosphatase family protein</fullName>
    </submittedName>
</protein>
<dbReference type="AlphaFoldDB" id="A0A934IKF7"/>
<feature type="binding site" evidence="2">
    <location>
        <position position="70"/>
    </location>
    <ligand>
        <name>substrate</name>
    </ligand>
</feature>
<dbReference type="GO" id="GO:0005737">
    <property type="term" value="C:cytoplasm"/>
    <property type="evidence" value="ECO:0007669"/>
    <property type="project" value="TreeGrafter"/>
</dbReference>
<gene>
    <name evidence="3" type="ORF">JCR33_21525</name>
</gene>
<dbReference type="PIRSF" id="PIRSF000709">
    <property type="entry name" value="6PFK_2-Ptase"/>
    <property type="match status" value="1"/>
</dbReference>
<evidence type="ECO:0000313" key="3">
    <source>
        <dbReference type="EMBL" id="MBJ3778294.1"/>
    </source>
</evidence>
<dbReference type="SMART" id="SM00855">
    <property type="entry name" value="PGAM"/>
    <property type="match status" value="1"/>
</dbReference>
<dbReference type="RefSeq" id="WP_198884200.1">
    <property type="nucleotide sequence ID" value="NZ_JAEKJA010000026.1"/>
</dbReference>
<name>A0A934IKF7_9HYPH</name>
<dbReference type="InterPro" id="IPR013078">
    <property type="entry name" value="His_Pase_superF_clade-1"/>
</dbReference>
<comment type="caution">
    <text evidence="3">The sequence shown here is derived from an EMBL/GenBank/DDBJ whole genome shotgun (WGS) entry which is preliminary data.</text>
</comment>
<proteinExistence type="predicted"/>
<dbReference type="PANTHER" id="PTHR48100">
    <property type="entry name" value="BROAD-SPECIFICITY PHOSPHATASE YOR283W-RELATED"/>
    <property type="match status" value="1"/>
</dbReference>
<dbReference type="CDD" id="cd07067">
    <property type="entry name" value="HP_PGM_like"/>
    <property type="match status" value="1"/>
</dbReference>
<dbReference type="SUPFAM" id="SSF53254">
    <property type="entry name" value="Phosphoglycerate mutase-like"/>
    <property type="match status" value="1"/>
</dbReference>
<keyword evidence="4" id="KW-1185">Reference proteome</keyword>
<dbReference type="Gene3D" id="3.40.50.1240">
    <property type="entry name" value="Phosphoglycerate mutase-like"/>
    <property type="match status" value="1"/>
</dbReference>
<dbReference type="Pfam" id="PF00300">
    <property type="entry name" value="His_Phos_1"/>
    <property type="match status" value="1"/>
</dbReference>
<sequence length="200" mass="21829">MLRPGVRLIHIRHGLTDWNAEGRLQGQTDIPINDVGRGQASGNGERLAAFLAEEGVDPASLGYVCSPLGRTRETMAIVRDRLGLAGEAATDDRLKEVGFGAWSGFTYAELRAGGNERAVRRRKDDKWSFRPPEGESYADLSARVGEWLETIETDTVAVAHGGVYRVLQGLILGVPLHEVPSLPAPQDRIALFQDGLLKLF</sequence>
<evidence type="ECO:0000256" key="2">
    <source>
        <dbReference type="PIRSR" id="PIRSR613078-2"/>
    </source>
</evidence>
<feature type="active site" description="Tele-phosphohistidine intermediate" evidence="1">
    <location>
        <position position="13"/>
    </location>
</feature>
<dbReference type="EMBL" id="JAEKJA010000026">
    <property type="protein sequence ID" value="MBJ3778294.1"/>
    <property type="molecule type" value="Genomic_DNA"/>
</dbReference>
<dbReference type="Proteomes" id="UP000609531">
    <property type="component" value="Unassembled WGS sequence"/>
</dbReference>
<reference evidence="3" key="1">
    <citation type="submission" date="2020-12" db="EMBL/GenBank/DDBJ databases">
        <title>Bacterial taxonomy.</title>
        <authorList>
            <person name="Pan X."/>
        </authorList>
    </citation>
    <scope>NUCLEOTIDE SEQUENCE</scope>
    <source>
        <strain evidence="3">B2012</strain>
    </source>
</reference>
<dbReference type="InterPro" id="IPR050275">
    <property type="entry name" value="PGM_Phosphatase"/>
</dbReference>
<dbReference type="InterPro" id="IPR029033">
    <property type="entry name" value="His_PPase_superfam"/>
</dbReference>
<organism evidence="3 4">
    <name type="scientific">Acuticoccus mangrovi</name>
    <dbReference type="NCBI Taxonomy" id="2796142"/>
    <lineage>
        <taxon>Bacteria</taxon>
        <taxon>Pseudomonadati</taxon>
        <taxon>Pseudomonadota</taxon>
        <taxon>Alphaproteobacteria</taxon>
        <taxon>Hyphomicrobiales</taxon>
        <taxon>Amorphaceae</taxon>
        <taxon>Acuticoccus</taxon>
    </lineage>
</organism>
<dbReference type="PANTHER" id="PTHR48100:SF59">
    <property type="entry name" value="ADENOSYLCOBALAMIN_ALPHA-RIBAZOLE PHOSPHATASE"/>
    <property type="match status" value="1"/>
</dbReference>